<protein>
    <submittedName>
        <fullName evidence="2">DUF1876 domain-containing protein</fullName>
    </submittedName>
</protein>
<gene>
    <name evidence="2" type="ORF">F9278_19955</name>
</gene>
<keyword evidence="3" id="KW-1185">Reference proteome</keyword>
<reference evidence="2 3" key="1">
    <citation type="submission" date="2019-10" db="EMBL/GenBank/DDBJ databases">
        <title>Streptomyces sp. strain GY16 isolated from leaves of Broussonetia papyrifera.</title>
        <authorList>
            <person name="Mo P."/>
        </authorList>
    </citation>
    <scope>NUCLEOTIDE SEQUENCE [LARGE SCALE GENOMIC DNA]</scope>
    <source>
        <strain evidence="2 3">GY16</strain>
    </source>
</reference>
<dbReference type="EMBL" id="CP045096">
    <property type="protein sequence ID" value="QFQ98109.1"/>
    <property type="molecule type" value="Genomic_DNA"/>
</dbReference>
<feature type="region of interest" description="Disordered" evidence="1">
    <location>
        <begin position="80"/>
        <end position="107"/>
    </location>
</feature>
<name>A0A5P8K6D4_9ACTN</name>
<proteinExistence type="predicted"/>
<dbReference type="SUPFAM" id="SSF143212">
    <property type="entry name" value="Rv2632c-like"/>
    <property type="match status" value="1"/>
</dbReference>
<accession>A0A5P8K6D4</accession>
<dbReference type="Proteomes" id="UP000327294">
    <property type="component" value="Chromosome"/>
</dbReference>
<evidence type="ECO:0000256" key="1">
    <source>
        <dbReference type="SAM" id="MobiDB-lite"/>
    </source>
</evidence>
<dbReference type="RefSeq" id="WP_152169578.1">
    <property type="nucleotide sequence ID" value="NZ_CP045096.1"/>
</dbReference>
<dbReference type="InterPro" id="IPR015057">
    <property type="entry name" value="Rv2632c-like"/>
</dbReference>
<evidence type="ECO:0000313" key="2">
    <source>
        <dbReference type="EMBL" id="QFQ98109.1"/>
    </source>
</evidence>
<dbReference type="Pfam" id="PF08962">
    <property type="entry name" value="Rv2632c-like"/>
    <property type="match status" value="1"/>
</dbReference>
<sequence>MSHTVEWKARLLLFEEEGTTKARVVLDTGTSQLTGRGAAHRNPADTDVPEIGDELAAGRALYDLGRRLVDIAERDIEGMETAATGRSIRPRTGPETGWPMPDQTRGG</sequence>
<dbReference type="InterPro" id="IPR038070">
    <property type="entry name" value="Rv2632c-like_sf"/>
</dbReference>
<organism evidence="2 3">
    <name type="scientific">Streptomyces phaeolivaceus</name>
    <dbReference type="NCBI Taxonomy" id="2653200"/>
    <lineage>
        <taxon>Bacteria</taxon>
        <taxon>Bacillati</taxon>
        <taxon>Actinomycetota</taxon>
        <taxon>Actinomycetes</taxon>
        <taxon>Kitasatosporales</taxon>
        <taxon>Streptomycetaceae</taxon>
        <taxon>Streptomyces</taxon>
    </lineage>
</organism>
<dbReference type="KEGG" id="sphv:F9278_19955"/>
<evidence type="ECO:0000313" key="3">
    <source>
        <dbReference type="Proteomes" id="UP000327294"/>
    </source>
</evidence>
<dbReference type="Gene3D" id="3.30.160.240">
    <property type="entry name" value="Rv1738"/>
    <property type="match status" value="1"/>
</dbReference>
<dbReference type="AlphaFoldDB" id="A0A5P8K6D4"/>